<dbReference type="InterPro" id="IPR029063">
    <property type="entry name" value="SAM-dependent_MTases_sf"/>
</dbReference>
<keyword evidence="1" id="KW-0238">DNA-binding</keyword>
<dbReference type="SMART" id="SM00422">
    <property type="entry name" value="HTH_MERR"/>
    <property type="match status" value="1"/>
</dbReference>
<dbReference type="PANTHER" id="PTHR30204">
    <property type="entry name" value="REDOX-CYCLING DRUG-SENSING TRANSCRIPTIONAL ACTIVATOR SOXR"/>
    <property type="match status" value="1"/>
</dbReference>
<reference evidence="3 4" key="1">
    <citation type="submission" date="2018-03" db="EMBL/GenBank/DDBJ databases">
        <title>Genome sequence of Clostridium liquoris DSM 100320.</title>
        <authorList>
            <person name="Poehlein A."/>
            <person name="Daniel R."/>
        </authorList>
    </citation>
    <scope>NUCLEOTIDE SEQUENCE [LARGE SCALE GENOMIC DNA]</scope>
    <source>
        <strain evidence="3 4">DSM 100320</strain>
    </source>
</reference>
<evidence type="ECO:0000313" key="4">
    <source>
        <dbReference type="Proteomes" id="UP000239706"/>
    </source>
</evidence>
<organism evidence="3 4">
    <name type="scientific">Clostridium liquoris</name>
    <dbReference type="NCBI Taxonomy" id="1289519"/>
    <lineage>
        <taxon>Bacteria</taxon>
        <taxon>Bacillati</taxon>
        <taxon>Bacillota</taxon>
        <taxon>Clostridia</taxon>
        <taxon>Eubacteriales</taxon>
        <taxon>Clostridiaceae</taxon>
        <taxon>Clostridium</taxon>
    </lineage>
</organism>
<evidence type="ECO:0000313" key="3">
    <source>
        <dbReference type="EMBL" id="PRR78742.1"/>
    </source>
</evidence>
<dbReference type="Gene3D" id="3.40.50.150">
    <property type="entry name" value="Vaccinia Virus protein VP39"/>
    <property type="match status" value="1"/>
</dbReference>
<protein>
    <submittedName>
        <fullName evidence="3">HTH-type transcriptional activator mta</fullName>
    </submittedName>
</protein>
<sequence>MGYNKIVGVIILEGDPKEFYSVGEFAKKAGVTIRTLRYYDKIGLLKPCGYNSLGYRLYSKQDFGILQKILTLKFIGLSLDEIGDIMKYDINDNDFKKSLEIQKEIIGEKIQHMFTVIKAIDETLQMVEKKDALNWDKFINVINLINLDKKWLEQYKNASNLRARINLHERFSTNKEGWMHWFFKQLNLPGKINILELGCGDGSLWVKNLDRIPKGWNITLTDFSGGMLKDAKKNLANYKDRFNFNIVDAENIPYEKEGFDVVIANHMLYHLNDIDKALKEINRVLKKDGYFFASTVGKNHMKEMRDKIRLVDESMLELEGFTLTKKFQLENGMEILNPWFNNISMKRYKDSLKLTEVTPLIDYIFSMPGNIEERFNKYKLKKLENILGDIIKDKGYIHITKDTGFFIGRKKQLL</sequence>
<dbReference type="SUPFAM" id="SSF53335">
    <property type="entry name" value="S-adenosyl-L-methionine-dependent methyltransferases"/>
    <property type="match status" value="1"/>
</dbReference>
<dbReference type="PRINTS" id="PR00040">
    <property type="entry name" value="HTHMERR"/>
</dbReference>
<feature type="domain" description="HTH merR-type" evidence="2">
    <location>
        <begin position="19"/>
        <end position="88"/>
    </location>
</feature>
<dbReference type="Pfam" id="PF13411">
    <property type="entry name" value="MerR_1"/>
    <property type="match status" value="1"/>
</dbReference>
<dbReference type="GO" id="GO:0003677">
    <property type="term" value="F:DNA binding"/>
    <property type="evidence" value="ECO:0007669"/>
    <property type="project" value="UniProtKB-KW"/>
</dbReference>
<comment type="caution">
    <text evidence="3">The sequence shown here is derived from an EMBL/GenBank/DDBJ whole genome shotgun (WGS) entry which is preliminary data.</text>
</comment>
<dbReference type="GO" id="GO:0008757">
    <property type="term" value="F:S-adenosylmethionine-dependent methyltransferase activity"/>
    <property type="evidence" value="ECO:0007669"/>
    <property type="project" value="InterPro"/>
</dbReference>
<dbReference type="CDD" id="cd02440">
    <property type="entry name" value="AdoMet_MTases"/>
    <property type="match status" value="1"/>
</dbReference>
<dbReference type="CDD" id="cd01106">
    <property type="entry name" value="HTH_TipAL-Mta"/>
    <property type="match status" value="1"/>
</dbReference>
<proteinExistence type="predicted"/>
<dbReference type="Proteomes" id="UP000239706">
    <property type="component" value="Unassembled WGS sequence"/>
</dbReference>
<dbReference type="PROSITE" id="PS00552">
    <property type="entry name" value="HTH_MERR_1"/>
    <property type="match status" value="1"/>
</dbReference>
<dbReference type="GO" id="GO:0003700">
    <property type="term" value="F:DNA-binding transcription factor activity"/>
    <property type="evidence" value="ECO:0007669"/>
    <property type="project" value="InterPro"/>
</dbReference>
<keyword evidence="4" id="KW-1185">Reference proteome</keyword>
<gene>
    <name evidence="3" type="primary">mta</name>
    <name evidence="3" type="ORF">CLLI_13240</name>
</gene>
<dbReference type="SUPFAM" id="SSF46955">
    <property type="entry name" value="Putative DNA-binding domain"/>
    <property type="match status" value="1"/>
</dbReference>
<dbReference type="AlphaFoldDB" id="A0A2T0B4F3"/>
<dbReference type="InterPro" id="IPR000551">
    <property type="entry name" value="MerR-type_HTH_dom"/>
</dbReference>
<dbReference type="Gene3D" id="1.10.1660.10">
    <property type="match status" value="1"/>
</dbReference>
<name>A0A2T0B4F3_9CLOT</name>
<evidence type="ECO:0000256" key="1">
    <source>
        <dbReference type="ARBA" id="ARBA00023125"/>
    </source>
</evidence>
<dbReference type="PANTHER" id="PTHR30204:SF96">
    <property type="entry name" value="CHROMOSOME-ANCHORING PROTEIN RACA"/>
    <property type="match status" value="1"/>
</dbReference>
<evidence type="ECO:0000259" key="2">
    <source>
        <dbReference type="PROSITE" id="PS50937"/>
    </source>
</evidence>
<dbReference type="InterPro" id="IPR013216">
    <property type="entry name" value="Methyltransf_11"/>
</dbReference>
<dbReference type="EMBL" id="PVXO01000036">
    <property type="protein sequence ID" value="PRR78742.1"/>
    <property type="molecule type" value="Genomic_DNA"/>
</dbReference>
<accession>A0A2T0B4F3</accession>
<dbReference type="Pfam" id="PF08241">
    <property type="entry name" value="Methyltransf_11"/>
    <property type="match status" value="1"/>
</dbReference>
<dbReference type="PROSITE" id="PS50937">
    <property type="entry name" value="HTH_MERR_2"/>
    <property type="match status" value="1"/>
</dbReference>
<dbReference type="InterPro" id="IPR047057">
    <property type="entry name" value="MerR_fam"/>
</dbReference>
<dbReference type="InterPro" id="IPR009061">
    <property type="entry name" value="DNA-bd_dom_put_sf"/>
</dbReference>